<comment type="caution">
    <text evidence="2">The sequence shown here is derived from an EMBL/GenBank/DDBJ whole genome shotgun (WGS) entry which is preliminary data.</text>
</comment>
<evidence type="ECO:0000256" key="1">
    <source>
        <dbReference type="SAM" id="MobiDB-lite"/>
    </source>
</evidence>
<feature type="region of interest" description="Disordered" evidence="1">
    <location>
        <begin position="269"/>
        <end position="297"/>
    </location>
</feature>
<gene>
    <name evidence="2" type="ORF">KRM00_001095</name>
</gene>
<evidence type="ECO:0008006" key="4">
    <source>
        <dbReference type="Google" id="ProtNLM"/>
    </source>
</evidence>
<organism evidence="2 3">
    <name type="scientific">Clostridioides difficile</name>
    <name type="common">Peptoclostridium difficile</name>
    <dbReference type="NCBI Taxonomy" id="1496"/>
    <lineage>
        <taxon>Bacteria</taxon>
        <taxon>Bacillati</taxon>
        <taxon>Bacillota</taxon>
        <taxon>Clostridia</taxon>
        <taxon>Peptostreptococcales</taxon>
        <taxon>Peptostreptococcaceae</taxon>
        <taxon>Clostridioides</taxon>
    </lineage>
</organism>
<name>A0AAN5VKD9_CLODI</name>
<reference evidence="2" key="2">
    <citation type="submission" date="2021-06" db="EMBL/GenBank/DDBJ databases">
        <authorList>
            <consortium name="NCBI Pathogen Detection Project"/>
        </authorList>
    </citation>
    <scope>NUCLEOTIDE SEQUENCE</scope>
    <source>
        <strain evidence="2">HN1000</strain>
    </source>
</reference>
<accession>A0AAN5VKD9</accession>
<reference evidence="2" key="1">
    <citation type="journal article" date="2018" name="Genome Biol.">
        <title>SKESA: strategic k-mer extension for scrupulous assemblies.</title>
        <authorList>
            <person name="Souvorov A."/>
            <person name="Agarwala R."/>
            <person name="Lipman D.J."/>
        </authorList>
    </citation>
    <scope>NUCLEOTIDE SEQUENCE</scope>
    <source>
        <strain evidence="2">HN1000</strain>
    </source>
</reference>
<protein>
    <recommendedName>
        <fullName evidence="4">Single-stranded DNA-binding protein</fullName>
    </recommendedName>
</protein>
<dbReference type="AlphaFoldDB" id="A0AAN5VKD9"/>
<dbReference type="EMBL" id="DAEPXK010000008">
    <property type="protein sequence ID" value="HBH1541632.1"/>
    <property type="molecule type" value="Genomic_DNA"/>
</dbReference>
<evidence type="ECO:0000313" key="3">
    <source>
        <dbReference type="Proteomes" id="UP000878956"/>
    </source>
</evidence>
<dbReference type="RefSeq" id="WP_022620811.1">
    <property type="nucleotide sequence ID" value="NZ_BING01000001.1"/>
</dbReference>
<sequence>MAEKRINYNQVFVSGEVLDILNIARMNQGTGQEAIRFTLKVETAPNESVNVDYFTSMFKSDGSPNQMFLGIETIANEIKTRAEDGKGDIVRCVCSLDNNLYYKDGEKKERFQISGTFCNREKYDDKGNPIDDKGEVVKSIKASQVWRVYTLIENIEEKEDDLGKYLEITGLINKYGKQGCNMTFRIHNEDMIEGFKSLYKIGDVGLLEGTVKSMVTSKSAGFGSRIKKSAFTFLEIEGGDEPLKDGDEILTDKNYPFTDKNIEAMREKIKEKNEKEKQRDIDKNGKTVEVSDDDVPF</sequence>
<evidence type="ECO:0000313" key="2">
    <source>
        <dbReference type="EMBL" id="HBH1541632.1"/>
    </source>
</evidence>
<proteinExistence type="predicted"/>
<dbReference type="Proteomes" id="UP000878956">
    <property type="component" value="Unassembled WGS sequence"/>
</dbReference>
<feature type="compositionally biased region" description="Basic and acidic residues" evidence="1">
    <location>
        <begin position="269"/>
        <end position="286"/>
    </location>
</feature>